<dbReference type="InterPro" id="IPR014729">
    <property type="entry name" value="Rossmann-like_a/b/a_fold"/>
</dbReference>
<evidence type="ECO:0000313" key="16">
    <source>
        <dbReference type="Proteomes" id="UP000276223"/>
    </source>
</evidence>
<dbReference type="RefSeq" id="WP_123291220.1">
    <property type="nucleotide sequence ID" value="NZ_RJVA01000015.1"/>
</dbReference>
<feature type="domain" description="Photolyase/cryptochrome alpha/beta" evidence="14">
    <location>
        <begin position="24"/>
        <end position="156"/>
    </location>
</feature>
<dbReference type="InterPro" id="IPR052219">
    <property type="entry name" value="Photolyase_Class-2"/>
</dbReference>
<evidence type="ECO:0000256" key="9">
    <source>
        <dbReference type="ARBA" id="ARBA00023125"/>
    </source>
</evidence>
<dbReference type="Gene3D" id="3.40.50.620">
    <property type="entry name" value="HUPs"/>
    <property type="match status" value="1"/>
</dbReference>
<evidence type="ECO:0000313" key="15">
    <source>
        <dbReference type="EMBL" id="ROQ90154.1"/>
    </source>
</evidence>
<dbReference type="GO" id="GO:0003904">
    <property type="term" value="F:deoxyribodipyrimidine photo-lyase activity"/>
    <property type="evidence" value="ECO:0007669"/>
    <property type="project" value="UniProtKB-EC"/>
</dbReference>
<dbReference type="EC" id="4.1.99.3" evidence="4"/>
<dbReference type="AlphaFoldDB" id="A0A3N1UFW5"/>
<dbReference type="InterPro" id="IPR006050">
    <property type="entry name" value="DNA_photolyase_N"/>
</dbReference>
<evidence type="ECO:0000256" key="7">
    <source>
        <dbReference type="ARBA" id="ARBA00022763"/>
    </source>
</evidence>
<dbReference type="FunFam" id="1.10.579.10:FF:000002">
    <property type="entry name" value="Deoxyribodipyrimidine photolyase"/>
    <property type="match status" value="1"/>
</dbReference>
<dbReference type="GO" id="GO:0003677">
    <property type="term" value="F:DNA binding"/>
    <property type="evidence" value="ECO:0007669"/>
    <property type="project" value="UniProtKB-KW"/>
</dbReference>
<evidence type="ECO:0000256" key="6">
    <source>
        <dbReference type="ARBA" id="ARBA00022630"/>
    </source>
</evidence>
<evidence type="ECO:0000256" key="11">
    <source>
        <dbReference type="ARBA" id="ARBA00023239"/>
    </source>
</evidence>
<proteinExistence type="inferred from homology"/>
<evidence type="ECO:0000256" key="3">
    <source>
        <dbReference type="ARBA" id="ARBA00006409"/>
    </source>
</evidence>
<evidence type="ECO:0000256" key="12">
    <source>
        <dbReference type="ARBA" id="ARBA00031671"/>
    </source>
</evidence>
<accession>A0A3N1UFW5</accession>
<keyword evidence="7" id="KW-0227">DNA damage</keyword>
<keyword evidence="11 15" id="KW-0456">Lyase</keyword>
<dbReference type="InterPro" id="IPR036134">
    <property type="entry name" value="Crypto/Photolyase_FAD-like_sf"/>
</dbReference>
<evidence type="ECO:0000256" key="1">
    <source>
        <dbReference type="ARBA" id="ARBA00001932"/>
    </source>
</evidence>
<evidence type="ECO:0000256" key="13">
    <source>
        <dbReference type="ARBA" id="ARBA00033999"/>
    </source>
</evidence>
<evidence type="ECO:0000259" key="14">
    <source>
        <dbReference type="PROSITE" id="PS51645"/>
    </source>
</evidence>
<dbReference type="GO" id="GO:0000719">
    <property type="term" value="P:photoreactive repair"/>
    <property type="evidence" value="ECO:0007669"/>
    <property type="project" value="TreeGrafter"/>
</dbReference>
<gene>
    <name evidence="15" type="ORF">EDC27_2768</name>
</gene>
<name>A0A3N1UFW5_9BACT</name>
<keyword evidence="9" id="KW-0238">DNA-binding</keyword>
<dbReference type="InterPro" id="IPR036155">
    <property type="entry name" value="Crypto/Photolyase_N_sf"/>
</dbReference>
<dbReference type="Gene3D" id="1.25.40.80">
    <property type="match status" value="1"/>
</dbReference>
<comment type="cofactor">
    <cofactor evidence="1">
        <name>(6R)-5,10-methylene-5,6,7,8-tetrahydrofolate</name>
        <dbReference type="ChEBI" id="CHEBI:15636"/>
    </cofactor>
</comment>
<organism evidence="15 16">
    <name type="scientific">Desulfosoma caldarium</name>
    <dbReference type="NCBI Taxonomy" id="610254"/>
    <lineage>
        <taxon>Bacteria</taxon>
        <taxon>Pseudomonadati</taxon>
        <taxon>Thermodesulfobacteriota</taxon>
        <taxon>Syntrophobacteria</taxon>
        <taxon>Syntrophobacterales</taxon>
        <taxon>Syntrophobacteraceae</taxon>
        <taxon>Desulfosoma</taxon>
    </lineage>
</organism>
<dbReference type="PANTHER" id="PTHR10211:SF0">
    <property type="entry name" value="DEOXYRIBODIPYRIMIDINE PHOTO-LYASE"/>
    <property type="match status" value="1"/>
</dbReference>
<comment type="catalytic activity">
    <reaction evidence="13">
        <text>cyclobutadipyrimidine (in DNA) = 2 pyrimidine residues (in DNA).</text>
        <dbReference type="EC" id="4.1.99.3"/>
    </reaction>
</comment>
<evidence type="ECO:0000256" key="10">
    <source>
        <dbReference type="ARBA" id="ARBA00023204"/>
    </source>
</evidence>
<comment type="cofactor">
    <cofactor evidence="2">
        <name>FAD</name>
        <dbReference type="ChEBI" id="CHEBI:57692"/>
    </cofactor>
</comment>
<dbReference type="PROSITE" id="PS51645">
    <property type="entry name" value="PHR_CRY_ALPHA_BETA"/>
    <property type="match status" value="1"/>
</dbReference>
<dbReference type="Proteomes" id="UP000276223">
    <property type="component" value="Unassembled WGS sequence"/>
</dbReference>
<reference evidence="15 16" key="1">
    <citation type="submission" date="2018-11" db="EMBL/GenBank/DDBJ databases">
        <title>Genomic Encyclopedia of Type Strains, Phase IV (KMG-IV): sequencing the most valuable type-strain genomes for metagenomic binning, comparative biology and taxonomic classification.</title>
        <authorList>
            <person name="Goeker M."/>
        </authorList>
    </citation>
    <scope>NUCLEOTIDE SEQUENCE [LARGE SCALE GENOMIC DNA]</scope>
    <source>
        <strain evidence="15 16">DSM 22027</strain>
    </source>
</reference>
<comment type="caution">
    <text evidence="15">The sequence shown here is derived from an EMBL/GenBank/DDBJ whole genome shotgun (WGS) entry which is preliminary data.</text>
</comment>
<dbReference type="OrthoDB" id="9772484at2"/>
<evidence type="ECO:0000256" key="4">
    <source>
        <dbReference type="ARBA" id="ARBA00013149"/>
    </source>
</evidence>
<keyword evidence="6" id="KW-0285">Flavoprotein</keyword>
<dbReference type="EMBL" id="RJVA01000015">
    <property type="protein sequence ID" value="ROQ90154.1"/>
    <property type="molecule type" value="Genomic_DNA"/>
</dbReference>
<evidence type="ECO:0000256" key="2">
    <source>
        <dbReference type="ARBA" id="ARBA00001974"/>
    </source>
</evidence>
<dbReference type="SUPFAM" id="SSF48173">
    <property type="entry name" value="Cryptochrome/photolyase FAD-binding domain"/>
    <property type="match status" value="1"/>
</dbReference>
<protein>
    <recommendedName>
        <fullName evidence="5">Deoxyribodipyrimidine photo-lyase</fullName>
        <ecNumber evidence="4">4.1.99.3</ecNumber>
    </recommendedName>
    <alternativeName>
        <fullName evidence="12">DNA photolyase</fullName>
    </alternativeName>
</protein>
<keyword evidence="10" id="KW-0234">DNA repair</keyword>
<evidence type="ECO:0000256" key="5">
    <source>
        <dbReference type="ARBA" id="ARBA00014046"/>
    </source>
</evidence>
<evidence type="ECO:0000256" key="8">
    <source>
        <dbReference type="ARBA" id="ARBA00022827"/>
    </source>
</evidence>
<comment type="similarity">
    <text evidence="3">Belongs to the DNA photolyase class-2 family.</text>
</comment>
<keyword evidence="16" id="KW-1185">Reference proteome</keyword>
<dbReference type="Gene3D" id="1.10.579.10">
    <property type="entry name" value="DNA Cyclobutane Dipyrimidine Photolyase, subunit A, domain 3"/>
    <property type="match status" value="1"/>
</dbReference>
<keyword evidence="8" id="KW-0274">FAD</keyword>
<dbReference type="PANTHER" id="PTHR10211">
    <property type="entry name" value="DEOXYRIBODIPYRIMIDINE PHOTOLYASE"/>
    <property type="match status" value="1"/>
</dbReference>
<sequence length="491" mass="56314">MDDLFVPQERLQAVNSQAVNPQGAFVLYWMTAYRRLSWNFALDRAVQWALELKKPLLILEALRLDYPWASDRFHAFVLQGMRENEALCRATPATYYAYVERSIGEGKGLLSALGQMCCVVVTDDFPAFFLPSMIAAAGRKLPVLLEKVDSNGLLPMMSPGKAFSSAYAFRRYLQHTLPNYLEQRPLENPLDLLPPLQSTLDLDSLFSRWPPCTEKHLAHPEDLVSTLPIDHQVGICATLGGSTPGRRRLEHFIARNLSRYAQDRNHPDEDATSGLSPYLHFGHVSAHEIFNAVCRHEAWTIEKLATKATGSRSGWWGMNEGAEAFLDQLVTWRELGFNMCRYTTDNDAYESLPSWAQETLERHAADARPYVYSLKDFEKAETHDPLWNAAQRELLSEGRIHNYLRMLWGKKILHWTRTPQEALQFMIELNNKYALDGRDPNSYTGIFWVLGRYDRPWGPERSVFGKVRYMSSKNTARKIHLEDYLSTYGKT</sequence>
<dbReference type="SUPFAM" id="SSF52425">
    <property type="entry name" value="Cryptochrome/photolyase, N-terminal domain"/>
    <property type="match status" value="1"/>
</dbReference>